<evidence type="ECO:0000313" key="3">
    <source>
        <dbReference type="EMBL" id="KRH65783.1"/>
    </source>
</evidence>
<dbReference type="EnsemblPlants" id="KRH65783">
    <property type="protein sequence ID" value="KRH65783"/>
    <property type="gene ID" value="GLYMA_03G061000"/>
</dbReference>
<feature type="region of interest" description="Disordered" evidence="1">
    <location>
        <begin position="24"/>
        <end position="115"/>
    </location>
</feature>
<dbReference type="EMBL" id="CM000836">
    <property type="protein sequence ID" value="KRH65783.1"/>
    <property type="molecule type" value="Genomic_DNA"/>
</dbReference>
<dbReference type="GO" id="GO:0005739">
    <property type="term" value="C:mitochondrion"/>
    <property type="evidence" value="ECO:0000318"/>
    <property type="project" value="GO_Central"/>
</dbReference>
<evidence type="ECO:0000313" key="4">
    <source>
        <dbReference type="EnsemblPlants" id="KRH65783"/>
    </source>
</evidence>
<dbReference type="Proteomes" id="UP000008827">
    <property type="component" value="Chromosome 3"/>
</dbReference>
<dbReference type="SUPFAM" id="SSF53067">
    <property type="entry name" value="Actin-like ATPase domain"/>
    <property type="match status" value="1"/>
</dbReference>
<dbReference type="AlphaFoldDB" id="A0A0R0KFB8"/>
<dbReference type="Gramene" id="KRH65783">
    <property type="protein sequence ID" value="KRH65783"/>
    <property type="gene ID" value="GLYMA_03G061000"/>
</dbReference>
<feature type="compositionally biased region" description="Basic and acidic residues" evidence="1">
    <location>
        <begin position="78"/>
        <end position="93"/>
    </location>
</feature>
<keyword evidence="5" id="KW-1185">Reference proteome</keyword>
<accession>A0A0R0KFB8</accession>
<evidence type="ECO:0000256" key="1">
    <source>
        <dbReference type="SAM" id="MobiDB-lite"/>
    </source>
</evidence>
<name>A0A0R0KFB8_SOYBN</name>
<proteinExistence type="predicted"/>
<gene>
    <name evidence="3" type="ORF">GLYMA_03G061000</name>
</gene>
<reference evidence="3 4" key="1">
    <citation type="journal article" date="2010" name="Nature">
        <title>Genome sequence of the palaeopolyploid soybean.</title>
        <authorList>
            <person name="Schmutz J."/>
            <person name="Cannon S.B."/>
            <person name="Schlueter J."/>
            <person name="Ma J."/>
            <person name="Mitros T."/>
            <person name="Nelson W."/>
            <person name="Hyten D.L."/>
            <person name="Song Q."/>
            <person name="Thelen J.J."/>
            <person name="Cheng J."/>
            <person name="Xu D."/>
            <person name="Hellsten U."/>
            <person name="May G.D."/>
            <person name="Yu Y."/>
            <person name="Sakurai T."/>
            <person name="Umezawa T."/>
            <person name="Bhattacharyya M.K."/>
            <person name="Sandhu D."/>
            <person name="Valliyodan B."/>
            <person name="Lindquist E."/>
            <person name="Peto M."/>
            <person name="Grant D."/>
            <person name="Shu S."/>
            <person name="Goodstein D."/>
            <person name="Barry K."/>
            <person name="Futrell-Griggs M."/>
            <person name="Abernathy B."/>
            <person name="Du J."/>
            <person name="Tian Z."/>
            <person name="Zhu L."/>
            <person name="Gill N."/>
            <person name="Joshi T."/>
            <person name="Libault M."/>
            <person name="Sethuraman A."/>
            <person name="Zhang X.-C."/>
            <person name="Shinozaki K."/>
            <person name="Nguyen H.T."/>
            <person name="Wing R.A."/>
            <person name="Cregan P."/>
            <person name="Specht J."/>
            <person name="Grimwood J."/>
            <person name="Rokhsar D."/>
            <person name="Stacey G."/>
            <person name="Shoemaker R.C."/>
            <person name="Jackson S.A."/>
        </authorList>
    </citation>
    <scope>NUCLEOTIDE SEQUENCE</scope>
    <source>
        <strain evidence="4">cv. Williams 82</strain>
        <tissue evidence="3">Callus</tissue>
    </source>
</reference>
<feature type="compositionally biased region" description="Basic residues" evidence="1">
    <location>
        <begin position="61"/>
        <end position="77"/>
    </location>
</feature>
<dbReference type="SMR" id="A0A0R0KFB8"/>
<feature type="domain" description="Gcp-like" evidence="2">
    <location>
        <begin position="118"/>
        <end position="181"/>
    </location>
</feature>
<dbReference type="Pfam" id="PF00814">
    <property type="entry name" value="TsaD"/>
    <property type="match status" value="1"/>
</dbReference>
<dbReference type="InterPro" id="IPR000905">
    <property type="entry name" value="Gcp-like_dom"/>
</dbReference>
<dbReference type="PANTHER" id="PTHR11735:SF6">
    <property type="entry name" value="TRNA N6-ADENOSINE THREONYLCARBAMOYLTRANSFERASE, MITOCHONDRIAL"/>
    <property type="match status" value="1"/>
</dbReference>
<dbReference type="STRING" id="3847.A0A0R0KFB8"/>
<evidence type="ECO:0000259" key="2">
    <source>
        <dbReference type="Pfam" id="PF00814"/>
    </source>
</evidence>
<sequence length="190" mass="21233">MGTSEFNHDTWKEKERELVFYLKGTNVEQGKHKSISMKSKTIKPGKHQRGNNRGERETKSNKTKSSKQQRGKRRREKCKQQHGADKKTQERKKGLPAKGETEAASSNGGSLAMRRRRAETADLLAKHGGVAPKMAEEAHSKVIDQVVQDALDKAYLTEKDLTAVAVTIGPGLSLCLRVEVQKAPENCWQI</sequence>
<dbReference type="InterPro" id="IPR043129">
    <property type="entry name" value="ATPase_NBD"/>
</dbReference>
<reference evidence="3" key="3">
    <citation type="submission" date="2018-07" db="EMBL/GenBank/DDBJ databases">
        <title>WGS assembly of Glycine max.</title>
        <authorList>
            <person name="Schmutz J."/>
            <person name="Cannon S."/>
            <person name="Schlueter J."/>
            <person name="Ma J."/>
            <person name="Mitros T."/>
            <person name="Nelson W."/>
            <person name="Hyten D."/>
            <person name="Song Q."/>
            <person name="Thelen J."/>
            <person name="Cheng J."/>
            <person name="Xu D."/>
            <person name="Hellsten U."/>
            <person name="May G."/>
            <person name="Yu Y."/>
            <person name="Sakurai T."/>
            <person name="Umezawa T."/>
            <person name="Bhattacharyya M."/>
            <person name="Sandhu D."/>
            <person name="Valliyodan B."/>
            <person name="Lindquist E."/>
            <person name="Peto M."/>
            <person name="Grant D."/>
            <person name="Shu S."/>
            <person name="Goodstein D."/>
            <person name="Barry K."/>
            <person name="Futrell-Griggs M."/>
            <person name="Abernathy B."/>
            <person name="Du J."/>
            <person name="Tian Z."/>
            <person name="Zhu L."/>
            <person name="Gill N."/>
            <person name="Joshi T."/>
            <person name="Libault M."/>
            <person name="Sethuraman A."/>
            <person name="Zhang X."/>
            <person name="Shinozaki K."/>
            <person name="Nguyen H."/>
            <person name="Wing R."/>
            <person name="Cregan P."/>
            <person name="Specht J."/>
            <person name="Grimwood J."/>
            <person name="Rokhsar D."/>
            <person name="Stacey G."/>
            <person name="Shoemaker R."/>
            <person name="Jackson S."/>
        </authorList>
    </citation>
    <scope>NUCLEOTIDE SEQUENCE</scope>
    <source>
        <tissue evidence="3">Callus</tissue>
    </source>
</reference>
<protein>
    <recommendedName>
        <fullName evidence="2">Gcp-like domain-containing protein</fullName>
    </recommendedName>
</protein>
<feature type="compositionally biased region" description="Basic residues" evidence="1">
    <location>
        <begin position="32"/>
        <end position="50"/>
    </location>
</feature>
<reference evidence="4" key="2">
    <citation type="submission" date="2018-02" db="UniProtKB">
        <authorList>
            <consortium name="EnsemblPlants"/>
        </authorList>
    </citation>
    <scope>IDENTIFICATION</scope>
    <source>
        <strain evidence="4">Williams 82</strain>
    </source>
</reference>
<dbReference type="InParanoid" id="A0A0R0KFB8"/>
<dbReference type="Gene3D" id="3.30.420.40">
    <property type="match status" value="1"/>
</dbReference>
<dbReference type="PANTHER" id="PTHR11735">
    <property type="entry name" value="TRNA N6-ADENOSINE THREONYLCARBAMOYLTRANSFERASE"/>
    <property type="match status" value="1"/>
</dbReference>
<evidence type="ECO:0000313" key="5">
    <source>
        <dbReference type="Proteomes" id="UP000008827"/>
    </source>
</evidence>
<organism evidence="3">
    <name type="scientific">Glycine max</name>
    <name type="common">Soybean</name>
    <name type="synonym">Glycine hispida</name>
    <dbReference type="NCBI Taxonomy" id="3847"/>
    <lineage>
        <taxon>Eukaryota</taxon>
        <taxon>Viridiplantae</taxon>
        <taxon>Streptophyta</taxon>
        <taxon>Embryophyta</taxon>
        <taxon>Tracheophyta</taxon>
        <taxon>Spermatophyta</taxon>
        <taxon>Magnoliopsida</taxon>
        <taxon>eudicotyledons</taxon>
        <taxon>Gunneridae</taxon>
        <taxon>Pentapetalae</taxon>
        <taxon>rosids</taxon>
        <taxon>fabids</taxon>
        <taxon>Fabales</taxon>
        <taxon>Fabaceae</taxon>
        <taxon>Papilionoideae</taxon>
        <taxon>50 kb inversion clade</taxon>
        <taxon>NPAAA clade</taxon>
        <taxon>indigoferoid/millettioid clade</taxon>
        <taxon>Phaseoleae</taxon>
        <taxon>Glycine</taxon>
        <taxon>Glycine subgen. Soja</taxon>
    </lineage>
</organism>